<dbReference type="InterPro" id="IPR003959">
    <property type="entry name" value="ATPase_AAA_core"/>
</dbReference>
<evidence type="ECO:0000256" key="3">
    <source>
        <dbReference type="ARBA" id="ARBA00022737"/>
    </source>
</evidence>
<evidence type="ECO:0000256" key="7">
    <source>
        <dbReference type="SAM" id="Coils"/>
    </source>
</evidence>
<dbReference type="InterPro" id="IPR013805">
    <property type="entry name" value="GrpE_CC"/>
</dbReference>
<dbReference type="InterPro" id="IPR018368">
    <property type="entry name" value="ClpA/B_CS1"/>
</dbReference>
<evidence type="ECO:0000313" key="12">
    <source>
        <dbReference type="Proteomes" id="UP000789831"/>
    </source>
</evidence>
<dbReference type="SUPFAM" id="SSF58014">
    <property type="entry name" value="Coiled-coil domain of nucleotide exchange factor GrpE"/>
    <property type="match status" value="1"/>
</dbReference>
<dbReference type="GO" id="GO:0000774">
    <property type="term" value="F:adenyl-nucleotide exchange factor activity"/>
    <property type="evidence" value="ECO:0007669"/>
    <property type="project" value="InterPro"/>
</dbReference>
<feature type="domain" description="Clp ATPase C-terminal" evidence="10">
    <location>
        <begin position="587"/>
        <end position="674"/>
    </location>
</feature>
<dbReference type="PANTHER" id="PTHR11638:SF18">
    <property type="entry name" value="HEAT SHOCK PROTEIN 104"/>
    <property type="match status" value="1"/>
</dbReference>
<dbReference type="GO" id="GO:0051087">
    <property type="term" value="F:protein-folding chaperone binding"/>
    <property type="evidence" value="ECO:0007669"/>
    <property type="project" value="InterPro"/>
</dbReference>
<organism evidence="11 12">
    <name type="scientific">Ambispora gerdemannii</name>
    <dbReference type="NCBI Taxonomy" id="144530"/>
    <lineage>
        <taxon>Eukaryota</taxon>
        <taxon>Fungi</taxon>
        <taxon>Fungi incertae sedis</taxon>
        <taxon>Mucoromycota</taxon>
        <taxon>Glomeromycotina</taxon>
        <taxon>Glomeromycetes</taxon>
        <taxon>Archaeosporales</taxon>
        <taxon>Ambisporaceae</taxon>
        <taxon>Ambispora</taxon>
    </lineage>
</organism>
<dbReference type="Gene3D" id="2.60.34.10">
    <property type="entry name" value="Substrate Binding Domain Of DNAk, Chain A, domain 1"/>
    <property type="match status" value="1"/>
</dbReference>
<dbReference type="PRINTS" id="PR00301">
    <property type="entry name" value="HEATSHOCK70"/>
</dbReference>
<dbReference type="PANTHER" id="PTHR11638">
    <property type="entry name" value="ATP-DEPENDENT CLP PROTEASE"/>
    <property type="match status" value="1"/>
</dbReference>
<comment type="similarity">
    <text evidence="1">Belongs to the GrpE family.</text>
</comment>
<dbReference type="GO" id="GO:0034605">
    <property type="term" value="P:cellular response to heat"/>
    <property type="evidence" value="ECO:0007669"/>
    <property type="project" value="TreeGrafter"/>
</dbReference>
<evidence type="ECO:0000259" key="10">
    <source>
        <dbReference type="SMART" id="SM01086"/>
    </source>
</evidence>
<dbReference type="GO" id="GO:0140662">
    <property type="term" value="F:ATP-dependent protein folding chaperone"/>
    <property type="evidence" value="ECO:0007669"/>
    <property type="project" value="InterPro"/>
</dbReference>
<dbReference type="FunFam" id="3.90.640.10:FF:000003">
    <property type="entry name" value="Molecular chaperone DnaK"/>
    <property type="match status" value="1"/>
</dbReference>
<evidence type="ECO:0000313" key="11">
    <source>
        <dbReference type="EMBL" id="CAG8455807.1"/>
    </source>
</evidence>
<sequence>MNKDKEKEIIERFTENLNKKEKVNELAVIGREGEIKQLIYILSRMMKNNPLLIGYPGVGKTAIVEGLVQRIKQEQVPDYLKGKTVYQLDMMSLMAGTKFQGELEERLKVIFNFMARPENNAILFIDEIHLIVGAGRSQGALDIANLLKPMLSRGEIQCIGATTQEEYRQYIEKDEALVRRFNTISVHEPSPKDTLRILQGIRNYFEIYYELKIYDESLIASVRFSQRYLTTTYLPDKAIDLLDETCGRLEINMAALREEEKDEIKEFSLQQEIKKQRKKLEELLELDRKENKIIQELNQAKRELAQVEKELVIYEEKEIDFTKAAERRYSTLPSLKEKVKRLETEASNNVLRKYFINQEDIALTIARKYDLPVGKIVADEQQKLHFLPVILQERVKGQNQALRSVADAIFRARAGVQDPNRPSASFLFVGPTGVGKTAVALTIAEQLFDQKKNFIRLDMTEFSEPHSISKLIGSPPGYIGFEEQPRLEVIRKKMNSVVLFDEIEKAHPEVINILLQILDNGFLTLANGREVNFRNTIIILTSNLGSELYFEGKEKNELKEEVEFELKNHFRPEFLNRLDEIVFFNSLTKEIIREIIVKELELFIRRIQQEKNIKIGYGEEIVEKILQEAYSLEYGARPIKHYIERKIGTLVARGIISQLLHLELEDLKEKNLRLLAELKNQEKNHRVAITEAIKYGNERLIQQFLFFPDNYERALQVVQQIEQEPNQDPKLLQKKIKDLLEGIEEIKVIPLQETFNPDLHTALEVEENNDYPEGTILQNLQKGYKIHQKVSNKIVGIDLGTTNSCAAINGKVIANKEGKNTTPSVVFFDEKGEKVLAVGQAAKKQAIVKPKQVVFEAKRLIGRKFNSPEVQEFRKIAPFEIISGKNGDAYIKVGEKEYPPQQISAFVLQAMKEIVEDHLGESIKKAVITVPAYFNDAQRHATEDAGKIAGLQVERIINEPTAAALAYGIDKQKQLHTIAVFDLGGGTFDISIIEIDGEVFKVKATNGDTFLGVEEFKKDEGIDLRKDKMALQRLKEAAENAKHELSSLETTEISLPFVSADASGPKHINKKLTRQKFEELTAELLEKLASPCEKCIKDAEVAKKDINEVILVGGMTRMPSVQKKVAKIFGKEPNKTVNPDEAVALGAAIQGGVLSGDTKDILLLDVTPLSLGIEVQGGNNDVIIPRNTTIPTKATRVYSTAEDNQPSVHVRVLQGERPKALDNKVLGTFELSGIEPAPRGVPQIEVTFDIDANGLVSVSAKDKKTNKEQSITIKDGSGLSKEEIERMIREAEENKEKDEEYKANSELLNRAQTYCHTFEKQIAEFRKHKDFNENDEGFKKFEEMYKGLKEFAEKKDYPAIKTQLNKVEEMMKLANELAEKMPAEKGEKKDNGEEEVMDVQPEKKDDDKK</sequence>
<dbReference type="InterPro" id="IPR050130">
    <property type="entry name" value="ClpA_ClpB"/>
</dbReference>
<dbReference type="Gene3D" id="3.30.420.40">
    <property type="match status" value="2"/>
</dbReference>
<dbReference type="PROSITE" id="PS01036">
    <property type="entry name" value="HSP70_3"/>
    <property type="match status" value="1"/>
</dbReference>
<gene>
    <name evidence="11" type="ORF">AGERDE_LOCUS1988</name>
</gene>
<comment type="caution">
    <text evidence="11">The sequence shown here is derived from an EMBL/GenBank/DDBJ whole genome shotgun (WGS) entry which is preliminary data.</text>
</comment>
<dbReference type="HAMAP" id="MF_01151">
    <property type="entry name" value="GrpE"/>
    <property type="match status" value="1"/>
</dbReference>
<dbReference type="SMART" id="SM00382">
    <property type="entry name" value="AAA"/>
    <property type="match status" value="2"/>
</dbReference>
<evidence type="ECO:0000256" key="8">
    <source>
        <dbReference type="SAM" id="MobiDB-lite"/>
    </source>
</evidence>
<keyword evidence="6" id="KW-0143">Chaperone</keyword>
<keyword evidence="12" id="KW-1185">Reference proteome</keyword>
<dbReference type="SUPFAM" id="SSF53067">
    <property type="entry name" value="Actin-like ATPase domain"/>
    <property type="match status" value="2"/>
</dbReference>
<name>A0A9N8VHB7_9GLOM</name>
<dbReference type="FunFam" id="3.40.50.300:FF:000025">
    <property type="entry name" value="ATP-dependent Clp protease subunit"/>
    <property type="match status" value="1"/>
</dbReference>
<dbReference type="Pfam" id="PF01025">
    <property type="entry name" value="GrpE"/>
    <property type="match status" value="1"/>
</dbReference>
<dbReference type="Gene3D" id="2.30.22.10">
    <property type="entry name" value="Head domain of nucleotide exchange factor GrpE"/>
    <property type="match status" value="1"/>
</dbReference>
<dbReference type="InterPro" id="IPR029047">
    <property type="entry name" value="HSP70_peptide-bd_sf"/>
</dbReference>
<keyword evidence="7" id="KW-0175">Coiled coil</keyword>
<dbReference type="CDD" id="cd10234">
    <property type="entry name" value="ASKHA_NBD_HSP70_DnaK-like"/>
    <property type="match status" value="1"/>
</dbReference>
<evidence type="ECO:0000256" key="2">
    <source>
        <dbReference type="ARBA" id="ARBA00014521"/>
    </source>
</evidence>
<dbReference type="GO" id="GO:0005737">
    <property type="term" value="C:cytoplasm"/>
    <property type="evidence" value="ECO:0007669"/>
    <property type="project" value="TreeGrafter"/>
</dbReference>
<evidence type="ECO:0000256" key="4">
    <source>
        <dbReference type="ARBA" id="ARBA00022741"/>
    </source>
</evidence>
<feature type="domain" description="AAA+ ATPase" evidence="9">
    <location>
        <begin position="46"/>
        <end position="191"/>
    </location>
</feature>
<dbReference type="InterPro" id="IPR009012">
    <property type="entry name" value="GrpE_head"/>
</dbReference>
<evidence type="ECO:0000256" key="1">
    <source>
        <dbReference type="ARBA" id="ARBA00009054"/>
    </source>
</evidence>
<feature type="domain" description="AAA+ ATPase" evidence="9">
    <location>
        <begin position="422"/>
        <end position="588"/>
    </location>
</feature>
<dbReference type="InterPro" id="IPR027417">
    <property type="entry name" value="P-loop_NTPase"/>
</dbReference>
<dbReference type="SMART" id="SM01086">
    <property type="entry name" value="ClpB_D2-small"/>
    <property type="match status" value="1"/>
</dbReference>
<dbReference type="InterPro" id="IPR000740">
    <property type="entry name" value="GrpE"/>
</dbReference>
<dbReference type="PROSITE" id="PS00297">
    <property type="entry name" value="HSP70_1"/>
    <property type="match status" value="1"/>
</dbReference>
<dbReference type="OrthoDB" id="47330at2759"/>
<dbReference type="InterPro" id="IPR041546">
    <property type="entry name" value="ClpA/ClpB_AAA_lid"/>
</dbReference>
<feature type="compositionally biased region" description="Basic and acidic residues" evidence="8">
    <location>
        <begin position="1400"/>
        <end position="1409"/>
    </location>
</feature>
<dbReference type="EMBL" id="CAJVPL010000153">
    <property type="protein sequence ID" value="CAG8455807.1"/>
    <property type="molecule type" value="Genomic_DNA"/>
</dbReference>
<dbReference type="Pfam" id="PF00004">
    <property type="entry name" value="AAA"/>
    <property type="match status" value="1"/>
</dbReference>
<dbReference type="CDD" id="cd19499">
    <property type="entry name" value="RecA-like_ClpB_Hsp104-like"/>
    <property type="match status" value="1"/>
</dbReference>
<dbReference type="NCBIfam" id="NF001413">
    <property type="entry name" value="PRK00290.1"/>
    <property type="match status" value="1"/>
</dbReference>
<dbReference type="InterPro" id="IPR018181">
    <property type="entry name" value="Heat_shock_70_CS"/>
</dbReference>
<dbReference type="SUPFAM" id="SSF100920">
    <property type="entry name" value="Heat shock protein 70kD (HSP70), peptide-binding domain"/>
    <property type="match status" value="1"/>
</dbReference>
<dbReference type="SUPFAM" id="SSF51064">
    <property type="entry name" value="Head domain of nucleotide exchange factor GrpE"/>
    <property type="match status" value="1"/>
</dbReference>
<dbReference type="InterPro" id="IPR043129">
    <property type="entry name" value="ATPase_NBD"/>
</dbReference>
<keyword evidence="5" id="KW-0067">ATP-binding</keyword>
<reference evidence="11" key="1">
    <citation type="submission" date="2021-06" db="EMBL/GenBank/DDBJ databases">
        <authorList>
            <person name="Kallberg Y."/>
            <person name="Tangrot J."/>
            <person name="Rosling A."/>
        </authorList>
    </citation>
    <scope>NUCLEOTIDE SEQUENCE</scope>
    <source>
        <strain evidence="11">MT106</strain>
    </source>
</reference>
<protein>
    <recommendedName>
        <fullName evidence="2">GrpE protein homolog, mitochondrial</fullName>
    </recommendedName>
</protein>
<evidence type="ECO:0000256" key="6">
    <source>
        <dbReference type="ARBA" id="ARBA00023186"/>
    </source>
</evidence>
<dbReference type="PROSITE" id="PS00329">
    <property type="entry name" value="HSP70_2"/>
    <property type="match status" value="1"/>
</dbReference>
<feature type="coiled-coil region" evidence="7">
    <location>
        <begin position="239"/>
        <end position="317"/>
    </location>
</feature>
<feature type="coiled-coil region" evidence="7">
    <location>
        <begin position="1024"/>
        <end position="1051"/>
    </location>
</feature>
<dbReference type="CDD" id="cd00009">
    <property type="entry name" value="AAA"/>
    <property type="match status" value="1"/>
</dbReference>
<dbReference type="InterPro" id="IPR003593">
    <property type="entry name" value="AAA+_ATPase"/>
</dbReference>
<keyword evidence="3" id="KW-0677">Repeat</keyword>
<proteinExistence type="inferred from homology"/>
<dbReference type="FunFam" id="3.30.420.40:FF:000004">
    <property type="entry name" value="Molecular chaperone DnaK"/>
    <property type="match status" value="1"/>
</dbReference>
<dbReference type="Pfam" id="PF07724">
    <property type="entry name" value="AAA_2"/>
    <property type="match status" value="1"/>
</dbReference>
<dbReference type="SUPFAM" id="SSF52540">
    <property type="entry name" value="P-loop containing nucleoside triphosphate hydrolases"/>
    <property type="match status" value="2"/>
</dbReference>
<dbReference type="InterPro" id="IPR019489">
    <property type="entry name" value="Clp_ATPase_C"/>
</dbReference>
<dbReference type="Pfam" id="PF17871">
    <property type="entry name" value="AAA_lid_9"/>
    <property type="match status" value="1"/>
</dbReference>
<dbReference type="Gene3D" id="3.90.640.10">
    <property type="entry name" value="Actin, Chain A, domain 4"/>
    <property type="match status" value="1"/>
</dbReference>
<dbReference type="PROSITE" id="PS00870">
    <property type="entry name" value="CLPAB_1"/>
    <property type="match status" value="1"/>
</dbReference>
<dbReference type="Gene3D" id="4.10.860.10">
    <property type="entry name" value="UVR domain"/>
    <property type="match status" value="1"/>
</dbReference>
<dbReference type="GO" id="GO:0005524">
    <property type="term" value="F:ATP binding"/>
    <property type="evidence" value="ECO:0007669"/>
    <property type="project" value="UniProtKB-KW"/>
</dbReference>
<dbReference type="Gene3D" id="3.40.50.300">
    <property type="entry name" value="P-loop containing nucleotide triphosphate hydrolases"/>
    <property type="match status" value="2"/>
</dbReference>
<dbReference type="Proteomes" id="UP000789831">
    <property type="component" value="Unassembled WGS sequence"/>
</dbReference>
<feature type="compositionally biased region" description="Basic and acidic residues" evidence="8">
    <location>
        <begin position="1377"/>
        <end position="1391"/>
    </location>
</feature>
<dbReference type="InterPro" id="IPR013126">
    <property type="entry name" value="Hsp_70_fam"/>
</dbReference>
<dbReference type="GO" id="GO:0016887">
    <property type="term" value="F:ATP hydrolysis activity"/>
    <property type="evidence" value="ECO:0007669"/>
    <property type="project" value="InterPro"/>
</dbReference>
<dbReference type="Gene3D" id="1.10.8.60">
    <property type="match status" value="2"/>
</dbReference>
<evidence type="ECO:0000259" key="9">
    <source>
        <dbReference type="SMART" id="SM00382"/>
    </source>
</evidence>
<dbReference type="Pfam" id="PF00012">
    <property type="entry name" value="HSP70"/>
    <property type="match status" value="1"/>
</dbReference>
<dbReference type="FunFam" id="2.60.34.10:FF:000014">
    <property type="entry name" value="Chaperone protein DnaK HSP70"/>
    <property type="match status" value="1"/>
</dbReference>
<keyword evidence="4" id="KW-0547">Nucleotide-binding</keyword>
<evidence type="ECO:0000256" key="5">
    <source>
        <dbReference type="ARBA" id="ARBA00022840"/>
    </source>
</evidence>
<accession>A0A9N8VHB7</accession>
<dbReference type="GO" id="GO:0042803">
    <property type="term" value="F:protein homodimerization activity"/>
    <property type="evidence" value="ECO:0007669"/>
    <property type="project" value="InterPro"/>
</dbReference>
<feature type="region of interest" description="Disordered" evidence="8">
    <location>
        <begin position="1377"/>
        <end position="1409"/>
    </location>
</feature>